<evidence type="ECO:0000256" key="6">
    <source>
        <dbReference type="ARBA" id="ARBA00022670"/>
    </source>
</evidence>
<dbReference type="PANTHER" id="PTHR34448:SF3">
    <property type="entry name" value="AMINOPEPTIDASE AMPS"/>
    <property type="match status" value="1"/>
</dbReference>
<organism evidence="10 11">
    <name type="scientific">Ectobacillus funiculus</name>
    <dbReference type="NCBI Taxonomy" id="137993"/>
    <lineage>
        <taxon>Bacteria</taxon>
        <taxon>Bacillati</taxon>
        <taxon>Bacillota</taxon>
        <taxon>Bacilli</taxon>
        <taxon>Bacillales</taxon>
        <taxon>Bacillaceae</taxon>
        <taxon>Ectobacillus</taxon>
    </lineage>
</organism>
<reference evidence="10 11" key="1">
    <citation type="submission" date="2024-09" db="EMBL/GenBank/DDBJ databases">
        <authorList>
            <person name="Sun Q."/>
            <person name="Mori K."/>
        </authorList>
    </citation>
    <scope>NUCLEOTIDE SEQUENCE [LARGE SCALE GENOMIC DNA]</scope>
    <source>
        <strain evidence="10 11">JCM 11201</strain>
    </source>
</reference>
<evidence type="ECO:0000313" key="11">
    <source>
        <dbReference type="Proteomes" id="UP001589609"/>
    </source>
</evidence>
<name>A0ABV5W9W3_9BACI</name>
<keyword evidence="8" id="KW-0378">Hydrolase</keyword>
<dbReference type="InterPro" id="IPR052170">
    <property type="entry name" value="M29_Exopeptidase"/>
</dbReference>
<dbReference type="InterPro" id="IPR035097">
    <property type="entry name" value="M29_N-terminal"/>
</dbReference>
<evidence type="ECO:0000256" key="3">
    <source>
        <dbReference type="ARBA" id="ARBA00001947"/>
    </source>
</evidence>
<dbReference type="GO" id="GO:0004177">
    <property type="term" value="F:aminopeptidase activity"/>
    <property type="evidence" value="ECO:0007669"/>
    <property type="project" value="UniProtKB-KW"/>
</dbReference>
<dbReference type="RefSeq" id="WP_379947699.1">
    <property type="nucleotide sequence ID" value="NZ_JBHMAF010000010.1"/>
</dbReference>
<comment type="cofactor">
    <cofactor evidence="2">
        <name>Mg(2+)</name>
        <dbReference type="ChEBI" id="CHEBI:18420"/>
    </cofactor>
</comment>
<comment type="cofactor">
    <cofactor evidence="3">
        <name>Zn(2+)</name>
        <dbReference type="ChEBI" id="CHEBI:29105"/>
    </cofactor>
</comment>
<dbReference type="Gene3D" id="3.40.1830.10">
    <property type="entry name" value="Thermophilic metalloprotease (M29)"/>
    <property type="match status" value="1"/>
</dbReference>
<evidence type="ECO:0000256" key="5">
    <source>
        <dbReference type="ARBA" id="ARBA00022438"/>
    </source>
</evidence>
<proteinExistence type="inferred from homology"/>
<dbReference type="Pfam" id="PF02073">
    <property type="entry name" value="Peptidase_M29"/>
    <property type="match status" value="1"/>
</dbReference>
<evidence type="ECO:0000256" key="4">
    <source>
        <dbReference type="ARBA" id="ARBA00008236"/>
    </source>
</evidence>
<evidence type="ECO:0000256" key="7">
    <source>
        <dbReference type="ARBA" id="ARBA00022723"/>
    </source>
</evidence>
<evidence type="ECO:0000256" key="9">
    <source>
        <dbReference type="ARBA" id="ARBA00023049"/>
    </source>
</evidence>
<dbReference type="SUPFAM" id="SSF144052">
    <property type="entry name" value="Thermophilic metalloprotease-like"/>
    <property type="match status" value="1"/>
</dbReference>
<evidence type="ECO:0000256" key="1">
    <source>
        <dbReference type="ARBA" id="ARBA00001941"/>
    </source>
</evidence>
<keyword evidence="11" id="KW-1185">Reference proteome</keyword>
<gene>
    <name evidence="10" type="ORF">ACFFMS_02330</name>
</gene>
<keyword evidence="7" id="KW-0479">Metal-binding</keyword>
<dbReference type="InterPro" id="IPR000787">
    <property type="entry name" value="Peptidase_M29"/>
</dbReference>
<comment type="similarity">
    <text evidence="4">Belongs to the peptidase M29 family.</text>
</comment>
<comment type="caution">
    <text evidence="10">The sequence shown here is derived from an EMBL/GenBank/DDBJ whole genome shotgun (WGS) entry which is preliminary data.</text>
</comment>
<keyword evidence="6" id="KW-0645">Protease</keyword>
<keyword evidence="5 10" id="KW-0031">Aminopeptidase</keyword>
<accession>A0ABV5W9W3</accession>
<dbReference type="PRINTS" id="PR00919">
    <property type="entry name" value="THERMOPTASE"/>
</dbReference>
<evidence type="ECO:0000313" key="10">
    <source>
        <dbReference type="EMBL" id="MFB9757383.1"/>
    </source>
</evidence>
<comment type="cofactor">
    <cofactor evidence="1">
        <name>Co(2+)</name>
        <dbReference type="ChEBI" id="CHEBI:48828"/>
    </cofactor>
</comment>
<protein>
    <submittedName>
        <fullName evidence="10">Aminopeptidase</fullName>
    </submittedName>
</protein>
<keyword evidence="9" id="KW-0482">Metalloprotease</keyword>
<dbReference type="PANTHER" id="PTHR34448">
    <property type="entry name" value="AMINOPEPTIDASE"/>
    <property type="match status" value="1"/>
</dbReference>
<evidence type="ECO:0000256" key="8">
    <source>
        <dbReference type="ARBA" id="ARBA00022801"/>
    </source>
</evidence>
<dbReference type="EMBL" id="JBHMAF010000010">
    <property type="protein sequence ID" value="MFB9757383.1"/>
    <property type="molecule type" value="Genomic_DNA"/>
</dbReference>
<dbReference type="Proteomes" id="UP001589609">
    <property type="component" value="Unassembled WGS sequence"/>
</dbReference>
<evidence type="ECO:0000256" key="2">
    <source>
        <dbReference type="ARBA" id="ARBA00001946"/>
    </source>
</evidence>
<sequence>MSFETYLEKYADLAVRVGVNIQKGQILQINAPIAALDFVRLAAKKAYEAGAKHVYVDWTDEVLTRTKYDLAPDEAFLEFPAWKAQANEELAEQGAAFLSIHAVNPDLLKGVPSERIANMTKATGQALETFRRYIQSDKVSWTVLAVPTKEWAAKVFPEAEEEEQIAKLWDAIFYATRVNLDNPVQAWREHRAHLQDKVDYLNQKHYTALHYTASGTNLTVELAEKHLWVGGGSENENGTPFIANIPTEEVFTVPLKTGVNGYVTSTKPLNYGGNVINNFTLTFKNGRIVEIKAETGEEILKQLIDTDEGSHYLGEVALVPHKSPISDTNIIFYNTLFDENASCHFAIGSAYAFNLEGGKTMAKEELEKNGANTSITHVDFMIGSAELSIDGITQDGKREPVFRNGNWAIVEKTR</sequence>